<feature type="compositionally biased region" description="Polar residues" evidence="1">
    <location>
        <begin position="69"/>
        <end position="81"/>
    </location>
</feature>
<feature type="signal peptide" evidence="2">
    <location>
        <begin position="1"/>
        <end position="22"/>
    </location>
</feature>
<dbReference type="Proteomes" id="UP000400924">
    <property type="component" value="Unassembled WGS sequence"/>
</dbReference>
<evidence type="ECO:0000313" key="4">
    <source>
        <dbReference type="Proteomes" id="UP000400924"/>
    </source>
</evidence>
<evidence type="ECO:0000256" key="2">
    <source>
        <dbReference type="SAM" id="SignalP"/>
    </source>
</evidence>
<evidence type="ECO:0000313" key="3">
    <source>
        <dbReference type="EMBL" id="MPY58189.1"/>
    </source>
</evidence>
<feature type="region of interest" description="Disordered" evidence="1">
    <location>
        <begin position="26"/>
        <end position="81"/>
    </location>
</feature>
<feature type="compositionally biased region" description="Low complexity" evidence="1">
    <location>
        <begin position="27"/>
        <end position="68"/>
    </location>
</feature>
<protein>
    <recommendedName>
        <fullName evidence="5">Lipoprotein</fullName>
    </recommendedName>
</protein>
<accession>A0A5N8XFH3</accession>
<proteinExistence type="predicted"/>
<keyword evidence="4" id="KW-1185">Reference proteome</keyword>
<keyword evidence="2" id="KW-0732">Signal</keyword>
<gene>
    <name evidence="3" type="ORF">FNH08_13715</name>
</gene>
<dbReference type="OrthoDB" id="4150148at2"/>
<comment type="caution">
    <text evidence="3">The sequence shown here is derived from an EMBL/GenBank/DDBJ whole genome shotgun (WGS) entry which is preliminary data.</text>
</comment>
<dbReference type="PROSITE" id="PS51257">
    <property type="entry name" value="PROKAR_LIPOPROTEIN"/>
    <property type="match status" value="1"/>
</dbReference>
<evidence type="ECO:0008006" key="5">
    <source>
        <dbReference type="Google" id="ProtNLM"/>
    </source>
</evidence>
<organism evidence="3 4">
    <name type="scientific">Streptomyces spongiae</name>
    <dbReference type="NCBI Taxonomy" id="565072"/>
    <lineage>
        <taxon>Bacteria</taxon>
        <taxon>Bacillati</taxon>
        <taxon>Actinomycetota</taxon>
        <taxon>Actinomycetes</taxon>
        <taxon>Kitasatosporales</taxon>
        <taxon>Streptomycetaceae</taxon>
        <taxon>Streptomyces</taxon>
    </lineage>
</organism>
<dbReference type="RefSeq" id="WP_152771752.1">
    <property type="nucleotide sequence ID" value="NZ_VJZC01000073.1"/>
</dbReference>
<name>A0A5N8XFH3_9ACTN</name>
<dbReference type="EMBL" id="VJZC01000073">
    <property type="protein sequence ID" value="MPY58189.1"/>
    <property type="molecule type" value="Genomic_DNA"/>
</dbReference>
<feature type="chain" id="PRO_5038840083" description="Lipoprotein" evidence="2">
    <location>
        <begin position="23"/>
        <end position="261"/>
    </location>
</feature>
<reference evidence="3 4" key="1">
    <citation type="submission" date="2019-07" db="EMBL/GenBank/DDBJ databases">
        <title>New species of Amycolatopsis and Streptomyces.</title>
        <authorList>
            <person name="Duangmal K."/>
            <person name="Teo W.F.A."/>
            <person name="Lipun K."/>
        </authorList>
    </citation>
    <scope>NUCLEOTIDE SEQUENCE [LARGE SCALE GENOMIC DNA]</scope>
    <source>
        <strain evidence="3 4">NBRC 106415</strain>
    </source>
</reference>
<sequence length="261" mass="26246">MNRHLRKAVVVTAAITAGLLMTACQNDSSTTGSSSSQSSQSSSKSGSKSGSDSSGTSAGSSSGKKGSAQVANNASDSKSGVSGTFENGTVSYLAPGKYIVAVPGRTEQQFFVAEDTVVHGAGTICQGAVCTLDQLETATKKGAVPADVTLKNGIATVITERPAGEEGTGSGSGKGVSGTWLGQVKYLAPGKYTVSDLKDTQQAFFVAEDTVVNGAGTICGTEGSAETSRCTLDELEAAAKKGLTAKVELTNGIATTITEDH</sequence>
<evidence type="ECO:0000256" key="1">
    <source>
        <dbReference type="SAM" id="MobiDB-lite"/>
    </source>
</evidence>
<dbReference type="AlphaFoldDB" id="A0A5N8XFH3"/>